<name>A0A098YT79_9BACT</name>
<evidence type="ECO:0000256" key="2">
    <source>
        <dbReference type="ARBA" id="ARBA00006763"/>
    </source>
</evidence>
<dbReference type="GO" id="GO:0005829">
    <property type="term" value="C:cytosol"/>
    <property type="evidence" value="ECO:0007669"/>
    <property type="project" value="TreeGrafter"/>
</dbReference>
<evidence type="ECO:0000313" key="5">
    <source>
        <dbReference type="Proteomes" id="UP000029723"/>
    </source>
</evidence>
<comment type="similarity">
    <text evidence="2 3">Belongs to the LOG family.</text>
</comment>
<evidence type="ECO:0000256" key="1">
    <source>
        <dbReference type="ARBA" id="ARBA00000274"/>
    </source>
</evidence>
<dbReference type="NCBIfam" id="TIGR00730">
    <property type="entry name" value="Rossman fold protein, TIGR00730 family"/>
    <property type="match status" value="1"/>
</dbReference>
<dbReference type="Pfam" id="PF03641">
    <property type="entry name" value="Lysine_decarbox"/>
    <property type="match status" value="1"/>
</dbReference>
<organism evidence="4 5">
    <name type="scientific">Hoylesella timonensis S9-PR14</name>
    <dbReference type="NCBI Taxonomy" id="1401062"/>
    <lineage>
        <taxon>Bacteria</taxon>
        <taxon>Pseudomonadati</taxon>
        <taxon>Bacteroidota</taxon>
        <taxon>Bacteroidia</taxon>
        <taxon>Bacteroidales</taxon>
        <taxon>Prevotellaceae</taxon>
        <taxon>Hoylesella</taxon>
    </lineage>
</organism>
<dbReference type="Gene3D" id="3.40.50.450">
    <property type="match status" value="1"/>
</dbReference>
<dbReference type="EC" id="3.2.2.n1" evidence="3"/>
<dbReference type="PANTHER" id="PTHR31223:SF70">
    <property type="entry name" value="LOG FAMILY PROTEIN YJL055W"/>
    <property type="match status" value="1"/>
</dbReference>
<dbReference type="EMBL" id="JRPQ01000065">
    <property type="protein sequence ID" value="KGI22594.1"/>
    <property type="molecule type" value="Genomic_DNA"/>
</dbReference>
<dbReference type="OrthoDB" id="9801098at2"/>
<gene>
    <name evidence="4" type="ORF">HMPREF9304_03475</name>
</gene>
<comment type="catalytic activity">
    <reaction evidence="1">
        <text>AMP + H2O = D-ribose 5-phosphate + adenine</text>
        <dbReference type="Rhea" id="RHEA:20129"/>
        <dbReference type="ChEBI" id="CHEBI:15377"/>
        <dbReference type="ChEBI" id="CHEBI:16708"/>
        <dbReference type="ChEBI" id="CHEBI:78346"/>
        <dbReference type="ChEBI" id="CHEBI:456215"/>
        <dbReference type="EC" id="3.2.2.4"/>
    </reaction>
</comment>
<evidence type="ECO:0000313" key="4">
    <source>
        <dbReference type="EMBL" id="KGI22594.1"/>
    </source>
</evidence>
<comment type="caution">
    <text evidence="4">The sequence shown here is derived from an EMBL/GenBank/DDBJ whole genome shotgun (WGS) entry which is preliminary data.</text>
</comment>
<dbReference type="RefSeq" id="WP_036926407.1">
    <property type="nucleotide sequence ID" value="NZ_JRPQ01000065.1"/>
</dbReference>
<accession>A0A098YT79</accession>
<keyword evidence="3" id="KW-0203">Cytokinin biosynthesis</keyword>
<dbReference type="SUPFAM" id="SSF102405">
    <property type="entry name" value="MCP/YpsA-like"/>
    <property type="match status" value="1"/>
</dbReference>
<keyword evidence="3" id="KW-0378">Hydrolase</keyword>
<sequence>MKIAVFCSANDHIDPVYFERTQELGNWMAEEHHDLVFGGCNLGLMDCIAKAVHQRGGRTIGVIPSIIEKNGKVSDAVDIEIPCDNLSDRKELMLAQSDISIALPGGVGTLDEIFSIVSAHSIGYHHHVVILYNINGFWDSLIALLDDLTQKGMIRGDYHQQIKIAHSLDEIAHFINESA</sequence>
<evidence type="ECO:0000256" key="3">
    <source>
        <dbReference type="RuleBase" id="RU363015"/>
    </source>
</evidence>
<dbReference type="GO" id="GO:0009691">
    <property type="term" value="P:cytokinin biosynthetic process"/>
    <property type="evidence" value="ECO:0007669"/>
    <property type="project" value="UniProtKB-UniRule"/>
</dbReference>
<reference evidence="4 5" key="1">
    <citation type="submission" date="2014-07" db="EMBL/GenBank/DDBJ databases">
        <authorList>
            <person name="McCorrison J."/>
            <person name="Sanka R."/>
            <person name="Torralba M."/>
            <person name="Gillis M."/>
            <person name="Haft D.H."/>
            <person name="Methe B."/>
            <person name="Sutton G."/>
            <person name="Nelson K.E."/>
        </authorList>
    </citation>
    <scope>NUCLEOTIDE SEQUENCE [LARGE SCALE GENOMIC DNA]</scope>
    <source>
        <strain evidence="4 5">S9-PR14</strain>
    </source>
</reference>
<dbReference type="Proteomes" id="UP000029723">
    <property type="component" value="Unassembled WGS sequence"/>
</dbReference>
<dbReference type="PANTHER" id="PTHR31223">
    <property type="entry name" value="LOG FAMILY PROTEIN YJL055W"/>
    <property type="match status" value="1"/>
</dbReference>
<dbReference type="AlphaFoldDB" id="A0A098YT79"/>
<dbReference type="InterPro" id="IPR005269">
    <property type="entry name" value="LOG"/>
</dbReference>
<protein>
    <recommendedName>
        <fullName evidence="3">Cytokinin riboside 5'-monophosphate phosphoribohydrolase</fullName>
        <ecNumber evidence="3">3.2.2.n1</ecNumber>
    </recommendedName>
</protein>
<dbReference type="InterPro" id="IPR031100">
    <property type="entry name" value="LOG_fam"/>
</dbReference>
<dbReference type="GO" id="GO:0008714">
    <property type="term" value="F:AMP nucleosidase activity"/>
    <property type="evidence" value="ECO:0007669"/>
    <property type="project" value="UniProtKB-EC"/>
</dbReference>
<proteinExistence type="inferred from homology"/>